<dbReference type="Proteomes" id="UP001189429">
    <property type="component" value="Unassembled WGS sequence"/>
</dbReference>
<accession>A0ABN9RPJ7</accession>
<proteinExistence type="predicted"/>
<feature type="compositionally biased region" description="Low complexity" evidence="1">
    <location>
        <begin position="497"/>
        <end position="510"/>
    </location>
</feature>
<protein>
    <submittedName>
        <fullName evidence="2">Uncharacterized protein</fullName>
    </submittedName>
</protein>
<feature type="region of interest" description="Disordered" evidence="1">
    <location>
        <begin position="282"/>
        <end position="345"/>
    </location>
</feature>
<gene>
    <name evidence="2" type="ORF">PCOR1329_LOCUS22552</name>
</gene>
<comment type="caution">
    <text evidence="2">The sequence shown here is derived from an EMBL/GenBank/DDBJ whole genome shotgun (WGS) entry which is preliminary data.</text>
</comment>
<evidence type="ECO:0000313" key="2">
    <source>
        <dbReference type="EMBL" id="CAK0821147.1"/>
    </source>
</evidence>
<dbReference type="EMBL" id="CAUYUJ010007557">
    <property type="protein sequence ID" value="CAK0821147.1"/>
    <property type="molecule type" value="Genomic_DNA"/>
</dbReference>
<feature type="compositionally biased region" description="Basic and acidic residues" evidence="1">
    <location>
        <begin position="302"/>
        <end position="315"/>
    </location>
</feature>
<keyword evidence="3" id="KW-1185">Reference proteome</keyword>
<feature type="region of interest" description="Disordered" evidence="1">
    <location>
        <begin position="552"/>
        <end position="580"/>
    </location>
</feature>
<feature type="region of interest" description="Disordered" evidence="1">
    <location>
        <begin position="454"/>
        <end position="478"/>
    </location>
</feature>
<feature type="compositionally biased region" description="Low complexity" evidence="1">
    <location>
        <begin position="571"/>
        <end position="580"/>
    </location>
</feature>
<evidence type="ECO:0000313" key="3">
    <source>
        <dbReference type="Proteomes" id="UP001189429"/>
    </source>
</evidence>
<name>A0ABN9RPJ7_9DINO</name>
<organism evidence="2 3">
    <name type="scientific">Prorocentrum cordatum</name>
    <dbReference type="NCBI Taxonomy" id="2364126"/>
    <lineage>
        <taxon>Eukaryota</taxon>
        <taxon>Sar</taxon>
        <taxon>Alveolata</taxon>
        <taxon>Dinophyceae</taxon>
        <taxon>Prorocentrales</taxon>
        <taxon>Prorocentraceae</taxon>
        <taxon>Prorocentrum</taxon>
    </lineage>
</organism>
<evidence type="ECO:0000256" key="1">
    <source>
        <dbReference type="SAM" id="MobiDB-lite"/>
    </source>
</evidence>
<feature type="region of interest" description="Disordered" evidence="1">
    <location>
        <begin position="497"/>
        <end position="524"/>
    </location>
</feature>
<reference evidence="2" key="1">
    <citation type="submission" date="2023-10" db="EMBL/GenBank/DDBJ databases">
        <authorList>
            <person name="Chen Y."/>
            <person name="Shah S."/>
            <person name="Dougan E. K."/>
            <person name="Thang M."/>
            <person name="Chan C."/>
        </authorList>
    </citation>
    <scope>NUCLEOTIDE SEQUENCE [LARGE SCALE GENOMIC DNA]</scope>
</reference>
<sequence length="604" mass="63161">MVFVHLVTGDGTNANPAALRIVLAYFLTQYPHRQKLRPADLGGRSWLVVNAMATDPGDWTLQDGVVVAGRFNVGEKALMDVVVPDGKWAGKFAPAWADWAKSVGCSGIHWSSMGDYNGSIGKGADFSGFLQASHQIVKDKGLGQIANFADGFGWNATLVQRRIIAFPYWVVFTVPEQEDRFFNETPKGSVLVLYPGESADHGEEPWNRFVRGVSPLDVLVLRWQRARCHGDSYLAVGDGSKRVTSDYTPMASEMSPDEIAKVRKMVFGRYTCEDGNVMHAEDFESTTRGNATEGTDIPAADTEAKSKHNGTEAAERGAGARFLDKKRSHGGAPGAAGEAESERHVQRGRLTIQLGGGRGSIDGIEQVVEATVRDAFGYEAVTLSVVDRALSDAHASGEAYELSFAAACGAPCPPTGPPRSTSDVVLAGAIERAASSAGASVMVKAARFRIDEGEDASRVAGGAPPQVTATDAVTEDPQVRKASDVINSDVPAQSALAAAGAGTRASGAGADESPSAQAWQASRGRPPSGFWLGVPVLVGAFAALTGACFSRSGRPTPARPPPAAAGGPPGAAGAAGRSGASGAATDWAYRMSARPCRPSGDVDY</sequence>